<evidence type="ECO:0000259" key="17">
    <source>
        <dbReference type="PROSITE" id="PS50885"/>
    </source>
</evidence>
<feature type="chain" id="PRO_5040959067" description="histidine kinase" evidence="15">
    <location>
        <begin position="25"/>
        <end position="418"/>
    </location>
</feature>
<keyword evidence="4" id="KW-1003">Cell membrane</keyword>
<comment type="catalytic activity">
    <reaction evidence="1">
        <text>ATP + protein L-histidine = ADP + protein N-phospho-L-histidine.</text>
        <dbReference type="EC" id="2.7.13.3"/>
    </reaction>
</comment>
<dbReference type="GO" id="GO:0005886">
    <property type="term" value="C:plasma membrane"/>
    <property type="evidence" value="ECO:0007669"/>
    <property type="project" value="UniProtKB-SubCell"/>
</dbReference>
<evidence type="ECO:0000256" key="9">
    <source>
        <dbReference type="ARBA" id="ARBA00022777"/>
    </source>
</evidence>
<evidence type="ECO:0000259" key="16">
    <source>
        <dbReference type="PROSITE" id="PS50109"/>
    </source>
</evidence>
<dbReference type="InterPro" id="IPR036097">
    <property type="entry name" value="HisK_dim/P_sf"/>
</dbReference>
<dbReference type="CDD" id="cd00082">
    <property type="entry name" value="HisKA"/>
    <property type="match status" value="1"/>
</dbReference>
<evidence type="ECO:0000256" key="11">
    <source>
        <dbReference type="ARBA" id="ARBA00022989"/>
    </source>
</evidence>
<dbReference type="InterPro" id="IPR003660">
    <property type="entry name" value="HAMP_dom"/>
</dbReference>
<dbReference type="Gene3D" id="6.10.340.10">
    <property type="match status" value="1"/>
</dbReference>
<keyword evidence="13 14" id="KW-0472">Membrane</keyword>
<evidence type="ECO:0000256" key="1">
    <source>
        <dbReference type="ARBA" id="ARBA00000085"/>
    </source>
</evidence>
<dbReference type="OrthoDB" id="9780718at2"/>
<keyword evidence="10" id="KW-0067">ATP-binding</keyword>
<evidence type="ECO:0000256" key="7">
    <source>
        <dbReference type="ARBA" id="ARBA00022692"/>
    </source>
</evidence>
<dbReference type="SUPFAM" id="SSF47384">
    <property type="entry name" value="Homodimeric domain of signal transducing histidine kinase"/>
    <property type="match status" value="1"/>
</dbReference>
<dbReference type="EMBL" id="QZDT01000051">
    <property type="protein sequence ID" value="NBJ94795.1"/>
    <property type="molecule type" value="Genomic_DNA"/>
</dbReference>
<dbReference type="SUPFAM" id="SSF55874">
    <property type="entry name" value="ATPase domain of HSP90 chaperone/DNA topoisomerase II/histidine kinase"/>
    <property type="match status" value="1"/>
</dbReference>
<keyword evidence="5" id="KW-0597">Phosphoprotein</keyword>
<gene>
    <name evidence="18" type="ORF">D5281_19995</name>
</gene>
<evidence type="ECO:0000256" key="3">
    <source>
        <dbReference type="ARBA" id="ARBA00012438"/>
    </source>
</evidence>
<keyword evidence="15" id="KW-0732">Signal</keyword>
<dbReference type="InterPro" id="IPR036890">
    <property type="entry name" value="HATPase_C_sf"/>
</dbReference>
<dbReference type="GO" id="GO:0000155">
    <property type="term" value="F:phosphorelay sensor kinase activity"/>
    <property type="evidence" value="ECO:0007669"/>
    <property type="project" value="InterPro"/>
</dbReference>
<name>A0A9X5GUF1_9FIRM</name>
<dbReference type="RefSeq" id="WP_160561795.1">
    <property type="nucleotide sequence ID" value="NZ_QZDT01000051.1"/>
</dbReference>
<dbReference type="InterPro" id="IPR003661">
    <property type="entry name" value="HisK_dim/P_dom"/>
</dbReference>
<evidence type="ECO:0000256" key="4">
    <source>
        <dbReference type="ARBA" id="ARBA00022475"/>
    </source>
</evidence>
<dbReference type="EC" id="2.7.13.3" evidence="3"/>
<dbReference type="Pfam" id="PF00512">
    <property type="entry name" value="HisKA"/>
    <property type="match status" value="1"/>
</dbReference>
<dbReference type="Pfam" id="PF02518">
    <property type="entry name" value="HATPase_c"/>
    <property type="match status" value="1"/>
</dbReference>
<dbReference type="Gene3D" id="1.10.287.130">
    <property type="match status" value="1"/>
</dbReference>
<evidence type="ECO:0000256" key="14">
    <source>
        <dbReference type="SAM" id="Phobius"/>
    </source>
</evidence>
<dbReference type="InterPro" id="IPR050398">
    <property type="entry name" value="HssS/ArlS-like"/>
</dbReference>
<dbReference type="InterPro" id="IPR004358">
    <property type="entry name" value="Sig_transdc_His_kin-like_C"/>
</dbReference>
<organism evidence="18 19">
    <name type="scientific">Parablautia muri</name>
    <dbReference type="NCBI Taxonomy" id="2320879"/>
    <lineage>
        <taxon>Bacteria</taxon>
        <taxon>Bacillati</taxon>
        <taxon>Bacillota</taxon>
        <taxon>Clostridia</taxon>
        <taxon>Lachnospirales</taxon>
        <taxon>Lachnospiraceae</taxon>
        <taxon>Parablautia</taxon>
    </lineage>
</organism>
<evidence type="ECO:0000256" key="6">
    <source>
        <dbReference type="ARBA" id="ARBA00022679"/>
    </source>
</evidence>
<accession>A0A9X5GUF1</accession>
<dbReference type="PANTHER" id="PTHR45528:SF1">
    <property type="entry name" value="SENSOR HISTIDINE KINASE CPXA"/>
    <property type="match status" value="1"/>
</dbReference>
<keyword evidence="6" id="KW-0808">Transferase</keyword>
<comment type="caution">
    <text evidence="18">The sequence shown here is derived from an EMBL/GenBank/DDBJ whole genome shotgun (WGS) entry which is preliminary data.</text>
</comment>
<evidence type="ECO:0000256" key="13">
    <source>
        <dbReference type="ARBA" id="ARBA00023136"/>
    </source>
</evidence>
<evidence type="ECO:0000256" key="8">
    <source>
        <dbReference type="ARBA" id="ARBA00022741"/>
    </source>
</evidence>
<feature type="domain" description="HAMP" evidence="17">
    <location>
        <begin position="146"/>
        <end position="198"/>
    </location>
</feature>
<dbReference type="Proteomes" id="UP001154420">
    <property type="component" value="Unassembled WGS sequence"/>
</dbReference>
<comment type="subcellular location">
    <subcellularLocation>
        <location evidence="2">Cell membrane</location>
        <topology evidence="2">Multi-pass membrane protein</topology>
    </subcellularLocation>
</comment>
<dbReference type="Gene3D" id="3.30.565.10">
    <property type="entry name" value="Histidine kinase-like ATPase, C-terminal domain"/>
    <property type="match status" value="1"/>
</dbReference>
<keyword evidence="9 18" id="KW-0418">Kinase</keyword>
<dbReference type="InterPro" id="IPR005467">
    <property type="entry name" value="His_kinase_dom"/>
</dbReference>
<evidence type="ECO:0000256" key="15">
    <source>
        <dbReference type="SAM" id="SignalP"/>
    </source>
</evidence>
<dbReference type="InterPro" id="IPR003594">
    <property type="entry name" value="HATPase_dom"/>
</dbReference>
<reference evidence="18" key="1">
    <citation type="submission" date="2018-09" db="EMBL/GenBank/DDBJ databases">
        <title>Murine metabolic-syndrome-specific gut microbial biobank.</title>
        <authorList>
            <person name="Liu C."/>
        </authorList>
    </citation>
    <scope>NUCLEOTIDE SEQUENCE</scope>
    <source>
        <strain evidence="18">D42-62</strain>
    </source>
</reference>
<keyword evidence="7 14" id="KW-0812">Transmembrane</keyword>
<keyword evidence="19" id="KW-1185">Reference proteome</keyword>
<keyword evidence="11 14" id="KW-1133">Transmembrane helix</keyword>
<evidence type="ECO:0000256" key="10">
    <source>
        <dbReference type="ARBA" id="ARBA00022840"/>
    </source>
</evidence>
<dbReference type="SMART" id="SM00387">
    <property type="entry name" value="HATPase_c"/>
    <property type="match status" value="1"/>
</dbReference>
<feature type="signal peptide" evidence="15">
    <location>
        <begin position="1"/>
        <end position="24"/>
    </location>
</feature>
<dbReference type="SMART" id="SM00388">
    <property type="entry name" value="HisKA"/>
    <property type="match status" value="1"/>
</dbReference>
<evidence type="ECO:0000313" key="19">
    <source>
        <dbReference type="Proteomes" id="UP001154420"/>
    </source>
</evidence>
<sequence length="418" mass="47708">MKRFIVITVSLYLAACVSLCYILAARPQNKIKNTEANDIIFTVRKYWPNAEQAVSMMQGYETDYLVTDADGRTVVASRQGLDTDYVYDFIHKDYSADILVDGKIQGRIIFINSEDEDLKRKIEVWAISFLAVLFLKDILAFLYLKKHVFGAVKKMNDFASQIAKGNLDIPVGRIDSGAFGAFSESFDIMREELLYARKMEQEADKQRREVIASISHDIKNPVASIQSIAEYQSLTTDSAELRREFETIAQKTNQISGMIGNLHTTMLNELERLQIRPEVTESSAIEEALRQADFRKRIKELVIPECLVMADRVRFLQVADNIISNSYKYADTEIEVRCGFEGEFLCISIKDFGKGVKKKDEIFLTQKYFRGQNAKEKEGSGMGMYIAEYLVKSMGGRLLCQSEESAWFEVRVWLALAF</sequence>
<keyword evidence="12" id="KW-0902">Two-component regulatory system</keyword>
<dbReference type="PRINTS" id="PR00344">
    <property type="entry name" value="BCTRLSENSOR"/>
</dbReference>
<dbReference type="PANTHER" id="PTHR45528">
    <property type="entry name" value="SENSOR HISTIDINE KINASE CPXA"/>
    <property type="match status" value="1"/>
</dbReference>
<feature type="domain" description="Histidine kinase" evidence="16">
    <location>
        <begin position="213"/>
        <end position="418"/>
    </location>
</feature>
<dbReference type="PROSITE" id="PS50109">
    <property type="entry name" value="HIS_KIN"/>
    <property type="match status" value="1"/>
</dbReference>
<dbReference type="GO" id="GO:0005524">
    <property type="term" value="F:ATP binding"/>
    <property type="evidence" value="ECO:0007669"/>
    <property type="project" value="UniProtKB-KW"/>
</dbReference>
<evidence type="ECO:0000256" key="2">
    <source>
        <dbReference type="ARBA" id="ARBA00004651"/>
    </source>
</evidence>
<dbReference type="AlphaFoldDB" id="A0A9X5GUF1"/>
<dbReference type="CDD" id="cd06225">
    <property type="entry name" value="HAMP"/>
    <property type="match status" value="1"/>
</dbReference>
<evidence type="ECO:0000313" key="18">
    <source>
        <dbReference type="EMBL" id="NBJ94795.1"/>
    </source>
</evidence>
<evidence type="ECO:0000256" key="12">
    <source>
        <dbReference type="ARBA" id="ARBA00023012"/>
    </source>
</evidence>
<keyword evidence="8" id="KW-0547">Nucleotide-binding</keyword>
<feature type="transmembrane region" description="Helical" evidence="14">
    <location>
        <begin position="124"/>
        <end position="144"/>
    </location>
</feature>
<protein>
    <recommendedName>
        <fullName evidence="3">histidine kinase</fullName>
        <ecNumber evidence="3">2.7.13.3</ecNumber>
    </recommendedName>
</protein>
<evidence type="ECO:0000256" key="5">
    <source>
        <dbReference type="ARBA" id="ARBA00022553"/>
    </source>
</evidence>
<proteinExistence type="predicted"/>
<dbReference type="PROSITE" id="PS50885">
    <property type="entry name" value="HAMP"/>
    <property type="match status" value="1"/>
</dbReference>